<sequence>MSLSQSLESVEQPAINKCQEPINSAHDGFASETEYTSSDDNSTDMETGYQKNLPSKRQQYYRPASVSTGSKPPKRVLPGHRASVYNKRTRYDSVSSTPDKATSLKDKLARKAIKYTKKQIQQYANQAQNDLPPRQVIEQAFEITRAFQKAHYSFEKHKSKAVQDLKLALAQLKTDEDHKDMCAIL</sequence>
<evidence type="ECO:0000256" key="1">
    <source>
        <dbReference type="SAM" id="MobiDB-lite"/>
    </source>
</evidence>
<gene>
    <name evidence="2" type="ORF">JX265_009507</name>
</gene>
<feature type="compositionally biased region" description="Polar residues" evidence="1">
    <location>
        <begin position="49"/>
        <end position="58"/>
    </location>
</feature>
<dbReference type="EMBL" id="JAFIMR010000029">
    <property type="protein sequence ID" value="KAI1861540.1"/>
    <property type="molecule type" value="Genomic_DNA"/>
</dbReference>
<organism evidence="2 3">
    <name type="scientific">Neoarthrinium moseri</name>
    <dbReference type="NCBI Taxonomy" id="1658444"/>
    <lineage>
        <taxon>Eukaryota</taxon>
        <taxon>Fungi</taxon>
        <taxon>Dikarya</taxon>
        <taxon>Ascomycota</taxon>
        <taxon>Pezizomycotina</taxon>
        <taxon>Sordariomycetes</taxon>
        <taxon>Xylariomycetidae</taxon>
        <taxon>Amphisphaeriales</taxon>
        <taxon>Apiosporaceae</taxon>
        <taxon>Neoarthrinium</taxon>
    </lineage>
</organism>
<dbReference type="Proteomes" id="UP000829685">
    <property type="component" value="Unassembled WGS sequence"/>
</dbReference>
<name>A0A9Q0AL63_9PEZI</name>
<evidence type="ECO:0000313" key="2">
    <source>
        <dbReference type="EMBL" id="KAI1861540.1"/>
    </source>
</evidence>
<protein>
    <submittedName>
        <fullName evidence="2">Uncharacterized protein</fullName>
    </submittedName>
</protein>
<keyword evidence="3" id="KW-1185">Reference proteome</keyword>
<accession>A0A9Q0AL63</accession>
<reference evidence="2" key="1">
    <citation type="submission" date="2021-03" db="EMBL/GenBank/DDBJ databases">
        <title>Revisited historic fungal species revealed as producer of novel bioactive compounds through whole genome sequencing and comparative genomics.</title>
        <authorList>
            <person name="Vignolle G.A."/>
            <person name="Hochenegger N."/>
            <person name="Mach R.L."/>
            <person name="Mach-Aigner A.R."/>
            <person name="Javad Rahimi M."/>
            <person name="Salim K.A."/>
            <person name="Chan C.M."/>
            <person name="Lim L.B.L."/>
            <person name="Cai F."/>
            <person name="Druzhinina I.S."/>
            <person name="U'Ren J.M."/>
            <person name="Derntl C."/>
        </authorList>
    </citation>
    <scope>NUCLEOTIDE SEQUENCE</scope>
    <source>
        <strain evidence="2">TUCIM 5799</strain>
    </source>
</reference>
<feature type="region of interest" description="Disordered" evidence="1">
    <location>
        <begin position="1"/>
        <end position="103"/>
    </location>
</feature>
<proteinExistence type="predicted"/>
<comment type="caution">
    <text evidence="2">The sequence shown here is derived from an EMBL/GenBank/DDBJ whole genome shotgun (WGS) entry which is preliminary data.</text>
</comment>
<dbReference type="AlphaFoldDB" id="A0A9Q0AL63"/>
<evidence type="ECO:0000313" key="3">
    <source>
        <dbReference type="Proteomes" id="UP000829685"/>
    </source>
</evidence>